<evidence type="ECO:0000256" key="3">
    <source>
        <dbReference type="ARBA" id="ARBA00022801"/>
    </source>
</evidence>
<protein>
    <submittedName>
        <fullName evidence="7">Serine protease YyxA</fullName>
    </submittedName>
</protein>
<keyword evidence="5" id="KW-0472">Membrane</keyword>
<accession>A0AAV4LDC1</accession>
<dbReference type="SUPFAM" id="SSF50156">
    <property type="entry name" value="PDZ domain-like"/>
    <property type="match status" value="1"/>
</dbReference>
<dbReference type="Gene3D" id="2.40.10.10">
    <property type="entry name" value="Trypsin-like serine proteases"/>
    <property type="match status" value="2"/>
</dbReference>
<organism evidence="7 8">
    <name type="scientific">Collibacillus ludicampi</name>
    <dbReference type="NCBI Taxonomy" id="2771369"/>
    <lineage>
        <taxon>Bacteria</taxon>
        <taxon>Bacillati</taxon>
        <taxon>Bacillota</taxon>
        <taxon>Bacilli</taxon>
        <taxon>Bacillales</taxon>
        <taxon>Alicyclobacillaceae</taxon>
        <taxon>Collibacillus</taxon>
    </lineage>
</organism>
<dbReference type="InterPro" id="IPR001478">
    <property type="entry name" value="PDZ"/>
</dbReference>
<keyword evidence="5" id="KW-1133">Transmembrane helix</keyword>
<dbReference type="Proteomes" id="UP001057291">
    <property type="component" value="Unassembled WGS sequence"/>
</dbReference>
<dbReference type="GO" id="GO:0006508">
    <property type="term" value="P:proteolysis"/>
    <property type="evidence" value="ECO:0007669"/>
    <property type="project" value="UniProtKB-KW"/>
</dbReference>
<evidence type="ECO:0000256" key="1">
    <source>
        <dbReference type="ARBA" id="ARBA00010541"/>
    </source>
</evidence>
<sequence length="388" mass="41239">MGFYDDFDTRPKRQSPLKWFALIVVSALVGSGTTLALVPTMIKSNWINIPSATAPALDKPVGTTGVTVNVNSQVTQAVNKVKPAIVGVLNLQKTNNFWSDQSQTQETGSGSGILFDKEGHIVTNNHVVEGASEVDVVIGDQQVKAKVLGQDKYTDLAVLQVPADKVKDIQPAQFGNSDALQIGEPAIAIGNPLGQAFAQSVTVGVISATKRDLPVKDPETGQELMTQTVLQTDAAINPGNSGGALVNIAGQVVGINSAKIAMTGVEGIGFAIPINEAKPIIQQLMNNGKVVRPMLGVAGYNLSDVPEEYRPDVPVDEGVLIKTLSPEAKSAGLQRGDVIVKIDNQDVKNMSDLKKYLFTKQPGDTVQVTVYRGHNQKTVSVKLQTLQN</sequence>
<gene>
    <name evidence="7" type="primary">yyxA</name>
    <name evidence="7" type="ORF">DNHGIG_13960</name>
</gene>
<dbReference type="InterPro" id="IPR043504">
    <property type="entry name" value="Peptidase_S1_PA_chymotrypsin"/>
</dbReference>
<dbReference type="InterPro" id="IPR009003">
    <property type="entry name" value="Peptidase_S1_PA"/>
</dbReference>
<evidence type="ECO:0000256" key="5">
    <source>
        <dbReference type="SAM" id="Phobius"/>
    </source>
</evidence>
<evidence type="ECO:0000256" key="2">
    <source>
        <dbReference type="ARBA" id="ARBA00022670"/>
    </source>
</evidence>
<keyword evidence="3" id="KW-0378">Hydrolase</keyword>
<dbReference type="InterPro" id="IPR036034">
    <property type="entry name" value="PDZ_sf"/>
</dbReference>
<feature type="domain" description="PDZ" evidence="6">
    <location>
        <begin position="296"/>
        <end position="374"/>
    </location>
</feature>
<reference evidence="7" key="1">
    <citation type="journal article" date="2023" name="Int. J. Syst. Evol. Microbiol.">
        <title>Collibacillus ludicampi gen. nov., sp. nov., a new soil bacterium of the family Alicyclobacillaceae.</title>
        <authorList>
            <person name="Jojima T."/>
            <person name="Ioku Y."/>
            <person name="Fukuta Y."/>
            <person name="Shirasaka N."/>
            <person name="Matsumura Y."/>
            <person name="Mori M."/>
        </authorList>
    </citation>
    <scope>NUCLEOTIDE SEQUENCE</scope>
    <source>
        <strain evidence="7">TP075</strain>
    </source>
</reference>
<dbReference type="SMART" id="SM00228">
    <property type="entry name" value="PDZ"/>
    <property type="match status" value="1"/>
</dbReference>
<dbReference type="InterPro" id="IPR001940">
    <property type="entry name" value="Peptidase_S1C"/>
</dbReference>
<dbReference type="Pfam" id="PF13365">
    <property type="entry name" value="Trypsin_2"/>
    <property type="match status" value="1"/>
</dbReference>
<proteinExistence type="inferred from homology"/>
<name>A0AAV4LDC1_9BACL</name>
<evidence type="ECO:0000259" key="6">
    <source>
        <dbReference type="PROSITE" id="PS50106"/>
    </source>
</evidence>
<dbReference type="AlphaFoldDB" id="A0AAV4LDC1"/>
<evidence type="ECO:0000256" key="4">
    <source>
        <dbReference type="ARBA" id="ARBA00022825"/>
    </source>
</evidence>
<dbReference type="PROSITE" id="PS50106">
    <property type="entry name" value="PDZ"/>
    <property type="match status" value="1"/>
</dbReference>
<dbReference type="Gene3D" id="2.30.42.10">
    <property type="match status" value="1"/>
</dbReference>
<evidence type="ECO:0000313" key="7">
    <source>
        <dbReference type="EMBL" id="GIM45847.1"/>
    </source>
</evidence>
<dbReference type="PRINTS" id="PR00834">
    <property type="entry name" value="PROTEASES2C"/>
</dbReference>
<dbReference type="GO" id="GO:0004252">
    <property type="term" value="F:serine-type endopeptidase activity"/>
    <property type="evidence" value="ECO:0007669"/>
    <property type="project" value="InterPro"/>
</dbReference>
<dbReference type="SUPFAM" id="SSF50494">
    <property type="entry name" value="Trypsin-like serine proteases"/>
    <property type="match status" value="1"/>
</dbReference>
<dbReference type="Pfam" id="PF13180">
    <property type="entry name" value="PDZ_2"/>
    <property type="match status" value="1"/>
</dbReference>
<dbReference type="PANTHER" id="PTHR43343">
    <property type="entry name" value="PEPTIDASE S12"/>
    <property type="match status" value="1"/>
</dbReference>
<keyword evidence="5" id="KW-0812">Transmembrane</keyword>
<keyword evidence="2 7" id="KW-0645">Protease</keyword>
<comment type="similarity">
    <text evidence="1">Belongs to the peptidase S1C family.</text>
</comment>
<comment type="caution">
    <text evidence="7">The sequence shown here is derived from an EMBL/GenBank/DDBJ whole genome shotgun (WGS) entry which is preliminary data.</text>
</comment>
<keyword evidence="8" id="KW-1185">Reference proteome</keyword>
<keyword evidence="4" id="KW-0720">Serine protease</keyword>
<feature type="transmembrane region" description="Helical" evidence="5">
    <location>
        <begin position="20"/>
        <end position="42"/>
    </location>
</feature>
<evidence type="ECO:0000313" key="8">
    <source>
        <dbReference type="Proteomes" id="UP001057291"/>
    </source>
</evidence>
<dbReference type="PANTHER" id="PTHR43343:SF3">
    <property type="entry name" value="PROTEASE DO-LIKE 8, CHLOROPLASTIC"/>
    <property type="match status" value="1"/>
</dbReference>
<dbReference type="RefSeq" id="WP_282199013.1">
    <property type="nucleotide sequence ID" value="NZ_BOQE01000001.1"/>
</dbReference>
<dbReference type="EMBL" id="BOQE01000001">
    <property type="protein sequence ID" value="GIM45847.1"/>
    <property type="molecule type" value="Genomic_DNA"/>
</dbReference>
<dbReference type="InterPro" id="IPR051201">
    <property type="entry name" value="Chloro_Bact_Ser_Proteases"/>
</dbReference>